<evidence type="ECO:0000256" key="8">
    <source>
        <dbReference type="ARBA" id="ARBA00023326"/>
    </source>
</evidence>
<dbReference type="Pfam" id="PF00331">
    <property type="entry name" value="Glyco_hydro_10"/>
    <property type="match status" value="1"/>
</dbReference>
<dbReference type="SUPFAM" id="SSF51445">
    <property type="entry name" value="(Trans)glycosidases"/>
    <property type="match status" value="1"/>
</dbReference>
<keyword evidence="6 9" id="KW-0119">Carbohydrate metabolism</keyword>
<keyword evidence="3 11" id="KW-0858">Xylan degradation</keyword>
<evidence type="ECO:0000256" key="9">
    <source>
        <dbReference type="RuleBase" id="RU361174"/>
    </source>
</evidence>
<evidence type="ECO:0000313" key="11">
    <source>
        <dbReference type="EMBL" id="AGS52753.1"/>
    </source>
</evidence>
<dbReference type="InterPro" id="IPR017853">
    <property type="entry name" value="GH"/>
</dbReference>
<dbReference type="Gene3D" id="3.20.20.80">
    <property type="entry name" value="Glycosidases"/>
    <property type="match status" value="1"/>
</dbReference>
<dbReference type="EC" id="3.2.1.8" evidence="9"/>
<dbReference type="InterPro" id="IPR001000">
    <property type="entry name" value="GH10_dom"/>
</dbReference>
<evidence type="ECO:0000256" key="6">
    <source>
        <dbReference type="ARBA" id="ARBA00023277"/>
    </source>
</evidence>
<dbReference type="GO" id="GO:0031176">
    <property type="term" value="F:endo-1,4-beta-xylanase activity"/>
    <property type="evidence" value="ECO:0007669"/>
    <property type="project" value="UniProtKB-EC"/>
</dbReference>
<dbReference type="PRINTS" id="PR00134">
    <property type="entry name" value="GLHYDRLASE10"/>
</dbReference>
<dbReference type="PANTHER" id="PTHR31490:SF88">
    <property type="entry name" value="BETA-XYLANASE"/>
    <property type="match status" value="1"/>
</dbReference>
<dbReference type="EMBL" id="JQ844207">
    <property type="protein sequence ID" value="AGS52753.1"/>
    <property type="molecule type" value="Genomic_DNA"/>
</dbReference>
<protein>
    <recommendedName>
        <fullName evidence="9">Beta-xylanase</fullName>
        <ecNumber evidence="9">3.2.1.8</ecNumber>
    </recommendedName>
</protein>
<keyword evidence="7 9" id="KW-0326">Glycosidase</keyword>
<keyword evidence="4" id="KW-0732">Signal</keyword>
<dbReference type="PROSITE" id="PS51760">
    <property type="entry name" value="GH10_2"/>
    <property type="match status" value="1"/>
</dbReference>
<comment type="catalytic activity">
    <reaction evidence="1 9">
        <text>Endohydrolysis of (1-&gt;4)-beta-D-xylosidic linkages in xylans.</text>
        <dbReference type="EC" id="3.2.1.8"/>
    </reaction>
</comment>
<proteinExistence type="inferred from homology"/>
<dbReference type="PROSITE" id="PS51257">
    <property type="entry name" value="PROKAR_LIPOPROTEIN"/>
    <property type="match status" value="1"/>
</dbReference>
<keyword evidence="8 9" id="KW-0624">Polysaccharide degradation</keyword>
<name>A0A806K0E4_9BACT</name>
<evidence type="ECO:0000256" key="7">
    <source>
        <dbReference type="ARBA" id="ARBA00023295"/>
    </source>
</evidence>
<dbReference type="InterPro" id="IPR044846">
    <property type="entry name" value="GH10"/>
</dbReference>
<dbReference type="PANTHER" id="PTHR31490">
    <property type="entry name" value="GLYCOSYL HYDROLASE"/>
    <property type="match status" value="1"/>
</dbReference>
<evidence type="ECO:0000256" key="5">
    <source>
        <dbReference type="ARBA" id="ARBA00022801"/>
    </source>
</evidence>
<accession>A0A806K0E4</accession>
<sequence>MKRIYQITFILLMFFALIACSSEESINNDKIPILDLEPMKDQFNGFFLIGNIYSNSDTISGTGTINNQMLTHHFNAITAENLMKPQYMSSAQNSYNWTSADNFVNAANNSDFKVIGHTLLWHSQNAGWMNSMASTSAATARTAMEKYITDVVTHFKGKIYSWDVLNEVFPDSVKASDNWRNVMRQENPWFKAIGSDFVYEGFLAARKADPNAILYYNDYNTDQVGKATMIRNMVREVNEKYLASSDKPSGEAAGRLLIEGIGMQEHHNLGVSASSVRSTVNMFRPLGVKLSVSELDVLAQTWGDYSSNKTVTSGGLSSQATKYYEYFKVYLDNADIIERVSFWGVTDNQSWRARGQPLLFDSSGMTKAAYHAVIQALNQYK</sequence>
<dbReference type="GO" id="GO:0045493">
    <property type="term" value="P:xylan catabolic process"/>
    <property type="evidence" value="ECO:0007669"/>
    <property type="project" value="UniProtKB-KW"/>
</dbReference>
<keyword evidence="5 9" id="KW-0378">Hydrolase</keyword>
<comment type="similarity">
    <text evidence="2 9">Belongs to the glycosyl hydrolase 10 (cellulase F) family.</text>
</comment>
<evidence type="ECO:0000256" key="2">
    <source>
        <dbReference type="ARBA" id="ARBA00007495"/>
    </source>
</evidence>
<feature type="domain" description="GH10" evidence="10">
    <location>
        <begin position="55"/>
        <end position="376"/>
    </location>
</feature>
<evidence type="ECO:0000256" key="1">
    <source>
        <dbReference type="ARBA" id="ARBA00000681"/>
    </source>
</evidence>
<organism evidence="11">
    <name type="scientific">uncultured bacterium contig00091</name>
    <dbReference type="NCBI Taxonomy" id="1181562"/>
    <lineage>
        <taxon>Bacteria</taxon>
        <taxon>environmental samples</taxon>
    </lineage>
</organism>
<dbReference type="AlphaFoldDB" id="A0A806K0E4"/>
<evidence type="ECO:0000256" key="3">
    <source>
        <dbReference type="ARBA" id="ARBA00022651"/>
    </source>
</evidence>
<evidence type="ECO:0000256" key="4">
    <source>
        <dbReference type="ARBA" id="ARBA00022729"/>
    </source>
</evidence>
<reference evidence="11" key="1">
    <citation type="submission" date="2012-03" db="EMBL/GenBank/DDBJ databases">
        <title>Functional metagenomics reveals considerable lignocellulase gene clusters in the gut microbiome of a wood-feeding higher termite.</title>
        <authorList>
            <person name="Liu N."/>
        </authorList>
    </citation>
    <scope>NUCLEOTIDE SEQUENCE</scope>
</reference>
<evidence type="ECO:0000259" key="10">
    <source>
        <dbReference type="PROSITE" id="PS51760"/>
    </source>
</evidence>
<dbReference type="SMART" id="SM00633">
    <property type="entry name" value="Glyco_10"/>
    <property type="match status" value="1"/>
</dbReference>